<evidence type="ECO:0000256" key="1">
    <source>
        <dbReference type="SAM" id="MobiDB-lite"/>
    </source>
</evidence>
<dbReference type="Proteomes" id="UP000011991">
    <property type="component" value="Unassembled WGS sequence"/>
</dbReference>
<name>M5RUR3_9BACT</name>
<feature type="non-terminal residue" evidence="2">
    <location>
        <position position="269"/>
    </location>
</feature>
<dbReference type="AlphaFoldDB" id="M5RUR3"/>
<gene>
    <name evidence="2" type="ORF">RMSM_05380</name>
</gene>
<comment type="caution">
    <text evidence="2">The sequence shown here is derived from an EMBL/GenBank/DDBJ whole genome shotgun (WGS) entry which is preliminary data.</text>
</comment>
<evidence type="ECO:0000313" key="3">
    <source>
        <dbReference type="Proteomes" id="UP000011991"/>
    </source>
</evidence>
<dbReference type="EMBL" id="ANOG01000764">
    <property type="protein sequence ID" value="EMI17699.1"/>
    <property type="molecule type" value="Genomic_DNA"/>
</dbReference>
<organism evidence="2 3">
    <name type="scientific">Rhodopirellula maiorica SM1</name>
    <dbReference type="NCBI Taxonomy" id="1265738"/>
    <lineage>
        <taxon>Bacteria</taxon>
        <taxon>Pseudomonadati</taxon>
        <taxon>Planctomycetota</taxon>
        <taxon>Planctomycetia</taxon>
        <taxon>Pirellulales</taxon>
        <taxon>Pirellulaceae</taxon>
        <taxon>Novipirellula</taxon>
    </lineage>
</organism>
<accession>M5RUR3</accession>
<protein>
    <submittedName>
        <fullName evidence="2">Uncharacterized protein</fullName>
    </submittedName>
</protein>
<sequence length="269" mass="29947">MLSGSSLSEMSSEETPQVSPRIRWVLSILVCAHLIALVLPPLAFQTRGALGDSPSVQTLMSMVRGYTQFLYIDRGYAFFAPDPGPSHLIQAAITDASGEVDERMIPSLDDQWPRLLYHRHFMLAEYLSEIYQPPTPSEEFAELDPVGAQLWEQSRARYEYVRQSIVDHLQHKNNGRRVVIRRLEHALPGFIELANDPIPLNDPRLYRVLRDQAFDPEQTNDTSSNLPEAIPAPKNVQPDDESSSSGVSESESATPNPPPAAGSEIDSEA</sequence>
<evidence type="ECO:0000313" key="2">
    <source>
        <dbReference type="EMBL" id="EMI17699.1"/>
    </source>
</evidence>
<feature type="region of interest" description="Disordered" evidence="1">
    <location>
        <begin position="216"/>
        <end position="269"/>
    </location>
</feature>
<reference evidence="2 3" key="1">
    <citation type="journal article" date="2013" name="Mar. Genomics">
        <title>Expression of sulfatases in Rhodopirellula baltica and the diversity of sulfatases in the genus Rhodopirellula.</title>
        <authorList>
            <person name="Wegner C.E."/>
            <person name="Richter-Heitmann T."/>
            <person name="Klindworth A."/>
            <person name="Klockow C."/>
            <person name="Richter M."/>
            <person name="Achstetter T."/>
            <person name="Glockner F.O."/>
            <person name="Harder J."/>
        </authorList>
    </citation>
    <scope>NUCLEOTIDE SEQUENCE [LARGE SCALE GENOMIC DNA]</scope>
    <source>
        <strain evidence="2 3">SM1</strain>
    </source>
</reference>
<feature type="compositionally biased region" description="Low complexity" evidence="1">
    <location>
        <begin position="243"/>
        <end position="252"/>
    </location>
</feature>
<feature type="compositionally biased region" description="Polar residues" evidence="1">
    <location>
        <begin position="217"/>
        <end position="226"/>
    </location>
</feature>
<keyword evidence="3" id="KW-1185">Reference proteome</keyword>
<proteinExistence type="predicted"/>